<dbReference type="Proteomes" id="UP000032336">
    <property type="component" value="Unassembled WGS sequence"/>
</dbReference>
<proteinExistence type="predicted"/>
<evidence type="ECO:0000313" key="2">
    <source>
        <dbReference type="Proteomes" id="UP000032336"/>
    </source>
</evidence>
<dbReference type="STRING" id="1121877.FEAC_25100"/>
<gene>
    <name evidence="1" type="ORF">FEAC_25100</name>
</gene>
<protein>
    <submittedName>
        <fullName evidence="1">Uncharacterized protein</fullName>
    </submittedName>
</protein>
<sequence length="53" mass="6045">MQARFASEEALVPQEASKRPAIATPVSIDVVPKYRRRVALFVRHSFVICPGYW</sequence>
<accession>A0A0D8FR38</accession>
<dbReference type="AlphaFoldDB" id="A0A0D8FR38"/>
<comment type="caution">
    <text evidence="1">The sequence shown here is derived from an EMBL/GenBank/DDBJ whole genome shotgun (WGS) entry which is preliminary data.</text>
</comment>
<keyword evidence="2" id="KW-1185">Reference proteome</keyword>
<name>A0A0D8FR38_9ACTN</name>
<evidence type="ECO:0000313" key="1">
    <source>
        <dbReference type="EMBL" id="KJE75733.1"/>
    </source>
</evidence>
<organism evidence="1 2">
    <name type="scientific">Ferrimicrobium acidiphilum DSM 19497</name>
    <dbReference type="NCBI Taxonomy" id="1121877"/>
    <lineage>
        <taxon>Bacteria</taxon>
        <taxon>Bacillati</taxon>
        <taxon>Actinomycetota</taxon>
        <taxon>Acidimicrobiia</taxon>
        <taxon>Acidimicrobiales</taxon>
        <taxon>Acidimicrobiaceae</taxon>
        <taxon>Ferrimicrobium</taxon>
    </lineage>
</organism>
<reference evidence="1 2" key="1">
    <citation type="submission" date="2015-01" db="EMBL/GenBank/DDBJ databases">
        <title>Draft genome of the acidophilic iron oxidizer Ferrimicrobium acidiphilum strain T23.</title>
        <authorList>
            <person name="Poehlein A."/>
            <person name="Eisen S."/>
            <person name="Schloemann M."/>
            <person name="Johnson B.D."/>
            <person name="Daniel R."/>
            <person name="Muehling M."/>
        </authorList>
    </citation>
    <scope>NUCLEOTIDE SEQUENCE [LARGE SCALE GENOMIC DNA]</scope>
    <source>
        <strain evidence="1 2">T23</strain>
    </source>
</reference>
<dbReference type="EMBL" id="JXUW01000030">
    <property type="protein sequence ID" value="KJE75733.1"/>
    <property type="molecule type" value="Genomic_DNA"/>
</dbReference>